<dbReference type="InterPro" id="IPR058738">
    <property type="entry name" value="PH-like_AREL1"/>
</dbReference>
<dbReference type="GO" id="GO:0009966">
    <property type="term" value="P:regulation of signal transduction"/>
    <property type="evidence" value="ECO:0007669"/>
    <property type="project" value="UniProtKB-ARBA"/>
</dbReference>
<dbReference type="GO" id="GO:0005829">
    <property type="term" value="C:cytosol"/>
    <property type="evidence" value="ECO:0007669"/>
    <property type="project" value="TreeGrafter"/>
</dbReference>
<dbReference type="InterPro" id="IPR035983">
    <property type="entry name" value="Hect_E3_ubiquitin_ligase"/>
</dbReference>
<sequence length="296" mass="33058">ELTLDDGVQPPVTLWSAERDLLAATFTQLLIANCGGEDSFKVRAYPYPAGAAGLNAIPSNYSDGFTPLVHTVPQNKQDFFYSEVRKAHWRHPHEKLALRVARSELVRSSLKATKSFAIADWCKNFDVCFQGEQGVDWGGVRREWFSLLCAQLFDAKGGLFVSCHDSPAGLVHPNPDRPPHFKLKHFEFAGKIVGKCLYESALGGAYRQLVRARLARSFLAQIIGLRVHYKSLTKQPFDLPGAAVVVLWFKVPGLIPGLGNLGIYFRIFLSALVYMGVDNDLHPLEKRIEENKYGEK</sequence>
<dbReference type="InterPro" id="IPR050409">
    <property type="entry name" value="E3_ubiq-protein_ligase"/>
</dbReference>
<dbReference type="Proteomes" id="UP000838756">
    <property type="component" value="Unassembled WGS sequence"/>
</dbReference>
<keyword evidence="5 6" id="KW-0833">Ubl conjugation pathway</keyword>
<protein>
    <recommendedName>
        <fullName evidence="3">HECT-type E3 ubiquitin transferase</fullName>
        <ecNumber evidence="3">2.3.2.26</ecNumber>
    </recommendedName>
</protein>
<reference evidence="8" key="1">
    <citation type="submission" date="2022-03" db="EMBL/GenBank/DDBJ databases">
        <authorList>
            <person name="Lindestad O."/>
        </authorList>
    </citation>
    <scope>NUCLEOTIDE SEQUENCE</scope>
</reference>
<dbReference type="PANTHER" id="PTHR11254:SF340">
    <property type="entry name" value="APOPTOSIS-RESISTANT E3 UBIQUITIN PROTEIN LIGASE 1"/>
    <property type="match status" value="1"/>
</dbReference>
<dbReference type="EC" id="2.3.2.26" evidence="3"/>
<feature type="non-terminal residue" evidence="8">
    <location>
        <position position="1"/>
    </location>
</feature>
<evidence type="ECO:0000313" key="9">
    <source>
        <dbReference type="Proteomes" id="UP000838756"/>
    </source>
</evidence>
<keyword evidence="9" id="KW-1185">Reference proteome</keyword>
<evidence type="ECO:0000256" key="1">
    <source>
        <dbReference type="ARBA" id="ARBA00000885"/>
    </source>
</evidence>
<evidence type="ECO:0000259" key="7">
    <source>
        <dbReference type="PROSITE" id="PS50237"/>
    </source>
</evidence>
<accession>A0A8S4RUR4</accession>
<dbReference type="Gene3D" id="3.90.1750.10">
    <property type="entry name" value="Hect, E3 ligase catalytic domains"/>
    <property type="match status" value="1"/>
</dbReference>
<evidence type="ECO:0000256" key="6">
    <source>
        <dbReference type="PROSITE-ProRule" id="PRU00104"/>
    </source>
</evidence>
<organism evidence="8 9">
    <name type="scientific">Pararge aegeria aegeria</name>
    <dbReference type="NCBI Taxonomy" id="348720"/>
    <lineage>
        <taxon>Eukaryota</taxon>
        <taxon>Metazoa</taxon>
        <taxon>Ecdysozoa</taxon>
        <taxon>Arthropoda</taxon>
        <taxon>Hexapoda</taxon>
        <taxon>Insecta</taxon>
        <taxon>Pterygota</taxon>
        <taxon>Neoptera</taxon>
        <taxon>Endopterygota</taxon>
        <taxon>Lepidoptera</taxon>
        <taxon>Glossata</taxon>
        <taxon>Ditrysia</taxon>
        <taxon>Papilionoidea</taxon>
        <taxon>Nymphalidae</taxon>
        <taxon>Satyrinae</taxon>
        <taxon>Satyrini</taxon>
        <taxon>Parargina</taxon>
        <taxon>Pararge</taxon>
    </lineage>
</organism>
<evidence type="ECO:0000256" key="4">
    <source>
        <dbReference type="ARBA" id="ARBA00022679"/>
    </source>
</evidence>
<comment type="catalytic activity">
    <reaction evidence="1">
        <text>S-ubiquitinyl-[E2 ubiquitin-conjugating enzyme]-L-cysteine + [acceptor protein]-L-lysine = [E2 ubiquitin-conjugating enzyme]-L-cysteine + N(6)-ubiquitinyl-[acceptor protein]-L-lysine.</text>
        <dbReference type="EC" id="2.3.2.26"/>
    </reaction>
</comment>
<evidence type="ECO:0000313" key="8">
    <source>
        <dbReference type="EMBL" id="CAH2240522.1"/>
    </source>
</evidence>
<dbReference type="GO" id="GO:0006511">
    <property type="term" value="P:ubiquitin-dependent protein catabolic process"/>
    <property type="evidence" value="ECO:0007669"/>
    <property type="project" value="TreeGrafter"/>
</dbReference>
<proteinExistence type="predicted"/>
<name>A0A8S4RUR4_9NEOP</name>
<dbReference type="AlphaFoldDB" id="A0A8S4RUR4"/>
<comment type="caution">
    <text evidence="8">The sequence shown here is derived from an EMBL/GenBank/DDBJ whole genome shotgun (WGS) entry which is preliminary data.</text>
</comment>
<dbReference type="OrthoDB" id="6057829at2759"/>
<gene>
    <name evidence="8" type="primary">jg6437</name>
    <name evidence="8" type="ORF">PAEG_LOCUS17098</name>
</gene>
<dbReference type="GO" id="GO:0000209">
    <property type="term" value="P:protein polyubiquitination"/>
    <property type="evidence" value="ECO:0007669"/>
    <property type="project" value="TreeGrafter"/>
</dbReference>
<evidence type="ECO:0000256" key="2">
    <source>
        <dbReference type="ARBA" id="ARBA00004906"/>
    </source>
</evidence>
<dbReference type="GO" id="GO:0043066">
    <property type="term" value="P:negative regulation of apoptotic process"/>
    <property type="evidence" value="ECO:0007669"/>
    <property type="project" value="TreeGrafter"/>
</dbReference>
<keyword evidence="4" id="KW-0808">Transferase</keyword>
<evidence type="ECO:0000256" key="5">
    <source>
        <dbReference type="ARBA" id="ARBA00022786"/>
    </source>
</evidence>
<comment type="caution">
    <text evidence="6">Lacks conserved residue(s) required for the propagation of feature annotation.</text>
</comment>
<dbReference type="Pfam" id="PF25916">
    <property type="entry name" value="AREL1_PH-like"/>
    <property type="match status" value="1"/>
</dbReference>
<dbReference type="SUPFAM" id="SSF56204">
    <property type="entry name" value="Hect, E3 ligase catalytic domain"/>
    <property type="match status" value="1"/>
</dbReference>
<dbReference type="GO" id="GO:0061630">
    <property type="term" value="F:ubiquitin protein ligase activity"/>
    <property type="evidence" value="ECO:0007669"/>
    <property type="project" value="UniProtKB-EC"/>
</dbReference>
<dbReference type="Pfam" id="PF00632">
    <property type="entry name" value="HECT"/>
    <property type="match status" value="1"/>
</dbReference>
<dbReference type="EMBL" id="CAKXAJ010025532">
    <property type="protein sequence ID" value="CAH2240522.1"/>
    <property type="molecule type" value="Genomic_DNA"/>
</dbReference>
<dbReference type="InterPro" id="IPR000569">
    <property type="entry name" value="HECT_dom"/>
</dbReference>
<dbReference type="PROSITE" id="PS50237">
    <property type="entry name" value="HECT"/>
    <property type="match status" value="1"/>
</dbReference>
<dbReference type="PANTHER" id="PTHR11254">
    <property type="entry name" value="HECT DOMAIN UBIQUITIN-PROTEIN LIGASE"/>
    <property type="match status" value="1"/>
</dbReference>
<feature type="domain" description="HECT" evidence="7">
    <location>
        <begin position="123"/>
        <end position="202"/>
    </location>
</feature>
<evidence type="ECO:0000256" key="3">
    <source>
        <dbReference type="ARBA" id="ARBA00012485"/>
    </source>
</evidence>
<comment type="pathway">
    <text evidence="2">Protein modification; protein ubiquitination.</text>
</comment>